<dbReference type="Pfam" id="PF05907">
    <property type="entry name" value="CXXC_Zn-b_euk"/>
    <property type="match status" value="1"/>
</dbReference>
<reference evidence="4 5" key="1">
    <citation type="submission" date="2020-06" db="EMBL/GenBank/DDBJ databases">
        <title>The yeast mating-type switching endonuclease HO is a domesticated member of an unorthodox homing genetic element family.</title>
        <authorList>
            <person name="Coughlan A.Y."/>
            <person name="Lombardi L."/>
            <person name="Braun-Galleani S."/>
            <person name="Martos A.R."/>
            <person name="Galeote V."/>
            <person name="Bigey F."/>
            <person name="Dequin S."/>
            <person name="Byrne K.P."/>
            <person name="Wolfe K.H."/>
        </authorList>
    </citation>
    <scope>NUCLEOTIDE SEQUENCE [LARGE SCALE GENOMIC DNA]</scope>
    <source>
        <strain evidence="4 5">CBS2947</strain>
    </source>
</reference>
<organism evidence="4 5">
    <name type="scientific">Torulaspora globosa</name>
    <dbReference type="NCBI Taxonomy" id="48254"/>
    <lineage>
        <taxon>Eukaryota</taxon>
        <taxon>Fungi</taxon>
        <taxon>Dikarya</taxon>
        <taxon>Ascomycota</taxon>
        <taxon>Saccharomycotina</taxon>
        <taxon>Saccharomycetes</taxon>
        <taxon>Saccharomycetales</taxon>
        <taxon>Saccharomycetaceae</taxon>
        <taxon>Torulaspora</taxon>
    </lineage>
</organism>
<dbReference type="GO" id="GO:0008270">
    <property type="term" value="F:zinc ion binding"/>
    <property type="evidence" value="ECO:0007669"/>
    <property type="project" value="TreeGrafter"/>
</dbReference>
<dbReference type="Proteomes" id="UP000510647">
    <property type="component" value="Chromosome 6"/>
</dbReference>
<dbReference type="OrthoDB" id="10248838at2759"/>
<dbReference type="InterPro" id="IPR008584">
    <property type="entry name" value="CXXC_Zn-binding_euk"/>
</dbReference>
<dbReference type="AlphaFoldDB" id="A0A7H9HXV8"/>
<keyword evidence="3" id="KW-0862">Zinc</keyword>
<dbReference type="PANTHER" id="PTHR12857:SF0">
    <property type="entry name" value="CXXC MOTIF CONTAINING ZINC BINDING PROTEIN"/>
    <property type="match status" value="1"/>
</dbReference>
<comment type="similarity">
    <text evidence="1">Belongs to the UPF0587 family.</text>
</comment>
<evidence type="ECO:0000313" key="4">
    <source>
        <dbReference type="EMBL" id="QLQ81272.1"/>
    </source>
</evidence>
<evidence type="ECO:0000256" key="1">
    <source>
        <dbReference type="ARBA" id="ARBA00007818"/>
    </source>
</evidence>
<gene>
    <name evidence="4" type="ORF">HG537_0F00330</name>
</gene>
<evidence type="ECO:0000256" key="2">
    <source>
        <dbReference type="ARBA" id="ARBA00022723"/>
    </source>
</evidence>
<dbReference type="SUPFAM" id="SSF141678">
    <property type="entry name" value="MAL13P1.257-like"/>
    <property type="match status" value="1"/>
</dbReference>
<accession>A0A7H9HXV8</accession>
<dbReference type="EMBL" id="CP059272">
    <property type="protein sequence ID" value="QLQ81272.1"/>
    <property type="molecule type" value="Genomic_DNA"/>
</dbReference>
<dbReference type="PANTHER" id="PTHR12857">
    <property type="entry name" value="CXXC MOTIF CONTAINING ZINC BINDING PROTEIN"/>
    <property type="match status" value="1"/>
</dbReference>
<protein>
    <recommendedName>
        <fullName evidence="6">DUF866-domain-containing protein</fullName>
    </recommendedName>
</protein>
<proteinExistence type="inferred from homology"/>
<evidence type="ECO:0000256" key="3">
    <source>
        <dbReference type="ARBA" id="ARBA00022833"/>
    </source>
</evidence>
<evidence type="ECO:0000313" key="5">
    <source>
        <dbReference type="Proteomes" id="UP000510647"/>
    </source>
</evidence>
<name>A0A7H9HXV8_9SACH</name>
<keyword evidence="2" id="KW-0479">Metal-binding</keyword>
<sequence>MGTGIWRDNWPNCKEYRYSVPEIMLYLAIEASMSDNIMQIYPQDTEQDAAQYTFDIVCTHCREQHSSSVSMNRFEKTDMPGSRGEASFVMRCKFCGSDCSVNISSFEQYLYNPAEADPELIQKTKDVRKKNGIRNVPLESCVLLSLDCRGCEVKQFHPENLTFNAELTSGKRMSFELEDGREWYDYDDDSNEEVTVTDFRGTIIKGK</sequence>
<keyword evidence="5" id="KW-1185">Reference proteome</keyword>
<evidence type="ECO:0008006" key="6">
    <source>
        <dbReference type="Google" id="ProtNLM"/>
    </source>
</evidence>